<dbReference type="Pfam" id="PF16403">
    <property type="entry name" value="Bact_surface_Ig-like"/>
    <property type="match status" value="1"/>
</dbReference>
<dbReference type="GO" id="GO:0007156">
    <property type="term" value="P:homophilic cell adhesion via plasma membrane adhesion molecules"/>
    <property type="evidence" value="ECO:0007669"/>
    <property type="project" value="InterPro"/>
</dbReference>
<dbReference type="PROSITE" id="PS50268">
    <property type="entry name" value="CADHERIN_2"/>
    <property type="match status" value="1"/>
</dbReference>
<dbReference type="PROSITE" id="PS51935">
    <property type="entry name" value="NLPC_P60"/>
    <property type="match status" value="1"/>
</dbReference>
<evidence type="ECO:0000256" key="2">
    <source>
        <dbReference type="ARBA" id="ARBA00022670"/>
    </source>
</evidence>
<evidence type="ECO:0000256" key="1">
    <source>
        <dbReference type="ARBA" id="ARBA00007074"/>
    </source>
</evidence>
<dbReference type="RefSeq" id="WP_117580920.1">
    <property type="nucleotide sequence ID" value="NZ_QUSL01000006.1"/>
</dbReference>
<dbReference type="GO" id="GO:0016020">
    <property type="term" value="C:membrane"/>
    <property type="evidence" value="ECO:0007669"/>
    <property type="project" value="InterPro"/>
</dbReference>
<keyword evidence="4" id="KW-0788">Thiol protease</keyword>
<evidence type="ECO:0000313" key="8">
    <source>
        <dbReference type="EMBL" id="RGD86307.1"/>
    </source>
</evidence>
<dbReference type="InterPro" id="IPR000064">
    <property type="entry name" value="NLP_P60_dom"/>
</dbReference>
<name>A0A3E3EEI0_9FIRM</name>
<organism evidence="8 9">
    <name type="scientific">Thomasclavelia ramosa</name>
    <dbReference type="NCBI Taxonomy" id="1547"/>
    <lineage>
        <taxon>Bacteria</taxon>
        <taxon>Bacillati</taxon>
        <taxon>Bacillota</taxon>
        <taxon>Erysipelotrichia</taxon>
        <taxon>Erysipelotrichales</taxon>
        <taxon>Coprobacillaceae</taxon>
        <taxon>Thomasclavelia</taxon>
    </lineage>
</organism>
<keyword evidence="5" id="KW-0472">Membrane</keyword>
<dbReference type="InterPro" id="IPR051202">
    <property type="entry name" value="Peptidase_C40"/>
</dbReference>
<evidence type="ECO:0000259" key="6">
    <source>
        <dbReference type="PROSITE" id="PS50268"/>
    </source>
</evidence>
<dbReference type="GO" id="GO:0008234">
    <property type="term" value="F:cysteine-type peptidase activity"/>
    <property type="evidence" value="ECO:0007669"/>
    <property type="project" value="UniProtKB-KW"/>
</dbReference>
<gene>
    <name evidence="8" type="ORF">DXB93_05435</name>
</gene>
<dbReference type="Pfam" id="PF00877">
    <property type="entry name" value="NLPC_P60"/>
    <property type="match status" value="1"/>
</dbReference>
<evidence type="ECO:0000256" key="4">
    <source>
        <dbReference type="ARBA" id="ARBA00022807"/>
    </source>
</evidence>
<sequence length="476" mass="51145">MKEQRVKQLNSFINENIIKRKAMFIPILGVSVFMLVGYAAVDKEAPKIVSNRIEVSYGDKVDLDAIDITDNQDSRPEIEVTANDLSSVNVNQLGTYDLSVTATDSFSNTASKVIKVDVVDDEAPKFKVAGVETGYVVQVPINGSQDISSYVTASDNVDGDVSPFIESNQELDTTKAGIQDIKLSVTDSSGNVNEKTFTFAVSDLTAPVVTLSQGNDIVIDYGSEFKLENFLTATDDQSAVTNTVTGEVDTKKENEVQTITVSTQDEAKNEVLTTLNFTVKDISGPQVNLSTNAVEVIKGDAFDPRQYLVSAIDNKDGDVTGNVVIGNIDTGSTGDKAVTYTVSDSSGNQTVATLNVKVYTPGSKILETAYTKLGSPYVWGATGPNSFDCSGFTSWVYRQHGISLSRTAQAQSQGGKAVDRADLQPGDLVFFGSSTSRITHVGIYVGNGQMVHSPQTGDVVKVSSLNRNYVCARRYL</sequence>
<protein>
    <submittedName>
        <fullName evidence="8">Peptidoglycan endopeptidase</fullName>
    </submittedName>
</protein>
<dbReference type="InterPro" id="IPR032179">
    <property type="entry name" value="Cry22Aa_Ig-like"/>
</dbReference>
<feature type="domain" description="NlpC/P60" evidence="7">
    <location>
        <begin position="359"/>
        <end position="476"/>
    </location>
</feature>
<dbReference type="Proteomes" id="UP000261032">
    <property type="component" value="Unassembled WGS sequence"/>
</dbReference>
<dbReference type="SUPFAM" id="SSF54001">
    <property type="entry name" value="Cysteine proteinases"/>
    <property type="match status" value="1"/>
</dbReference>
<dbReference type="PANTHER" id="PTHR47053:SF1">
    <property type="entry name" value="MUREIN DD-ENDOPEPTIDASE MEPH-RELATED"/>
    <property type="match status" value="1"/>
</dbReference>
<feature type="domain" description="Cadherin" evidence="6">
    <location>
        <begin position="29"/>
        <end position="126"/>
    </location>
</feature>
<keyword evidence="3" id="KW-0378">Hydrolase</keyword>
<accession>A0A3E3EEI0</accession>
<dbReference type="GO" id="GO:0005509">
    <property type="term" value="F:calcium ion binding"/>
    <property type="evidence" value="ECO:0007669"/>
    <property type="project" value="InterPro"/>
</dbReference>
<dbReference type="InterPro" id="IPR013783">
    <property type="entry name" value="Ig-like_fold"/>
</dbReference>
<comment type="caution">
    <text evidence="8">The sequence shown here is derived from an EMBL/GenBank/DDBJ whole genome shotgun (WGS) entry which is preliminary data.</text>
</comment>
<dbReference type="InterPro" id="IPR038765">
    <property type="entry name" value="Papain-like_cys_pep_sf"/>
</dbReference>
<dbReference type="PANTHER" id="PTHR47053">
    <property type="entry name" value="MUREIN DD-ENDOPEPTIDASE MEPH-RELATED"/>
    <property type="match status" value="1"/>
</dbReference>
<reference evidence="8 9" key="1">
    <citation type="submission" date="2018-08" db="EMBL/GenBank/DDBJ databases">
        <title>A genome reference for cultivated species of the human gut microbiota.</title>
        <authorList>
            <person name="Zou Y."/>
            <person name="Xue W."/>
            <person name="Luo G."/>
        </authorList>
    </citation>
    <scope>NUCLEOTIDE SEQUENCE [LARGE SCALE GENOMIC DNA]</scope>
    <source>
        <strain evidence="8 9">OM06-4</strain>
    </source>
</reference>
<dbReference type="Gene3D" id="3.90.1720.10">
    <property type="entry name" value="endopeptidase domain like (from Nostoc punctiforme)"/>
    <property type="match status" value="1"/>
</dbReference>
<keyword evidence="5" id="KW-0812">Transmembrane</keyword>
<dbReference type="AlphaFoldDB" id="A0A3E3EEI0"/>
<dbReference type="EMBL" id="QUSL01000006">
    <property type="protein sequence ID" value="RGD86307.1"/>
    <property type="molecule type" value="Genomic_DNA"/>
</dbReference>
<feature type="transmembrane region" description="Helical" evidence="5">
    <location>
        <begin position="21"/>
        <end position="41"/>
    </location>
</feature>
<evidence type="ECO:0000256" key="5">
    <source>
        <dbReference type="SAM" id="Phobius"/>
    </source>
</evidence>
<keyword evidence="5" id="KW-1133">Transmembrane helix</keyword>
<evidence type="ECO:0000313" key="9">
    <source>
        <dbReference type="Proteomes" id="UP000261032"/>
    </source>
</evidence>
<proteinExistence type="inferred from homology"/>
<dbReference type="InterPro" id="IPR002126">
    <property type="entry name" value="Cadherin-like_dom"/>
</dbReference>
<evidence type="ECO:0000256" key="3">
    <source>
        <dbReference type="ARBA" id="ARBA00022801"/>
    </source>
</evidence>
<evidence type="ECO:0000259" key="7">
    <source>
        <dbReference type="PROSITE" id="PS51935"/>
    </source>
</evidence>
<comment type="similarity">
    <text evidence="1">Belongs to the peptidase C40 family.</text>
</comment>
<keyword evidence="2" id="KW-0645">Protease</keyword>
<dbReference type="GO" id="GO:0006508">
    <property type="term" value="P:proteolysis"/>
    <property type="evidence" value="ECO:0007669"/>
    <property type="project" value="UniProtKB-KW"/>
</dbReference>
<dbReference type="Gene3D" id="2.60.40.10">
    <property type="entry name" value="Immunoglobulins"/>
    <property type="match status" value="3"/>
</dbReference>